<gene>
    <name evidence="1" type="ORF">M430DRAFT_110920</name>
</gene>
<keyword evidence="2" id="KW-1185">Reference proteome</keyword>
<reference evidence="1 2" key="1">
    <citation type="journal article" date="2018" name="New Phytol.">
        <title>Comparative genomics and transcriptomics depict ericoid mycorrhizal fungi as versatile saprotrophs and plant mutualists.</title>
        <authorList>
            <person name="Martino E."/>
            <person name="Morin E."/>
            <person name="Grelet G.A."/>
            <person name="Kuo A."/>
            <person name="Kohler A."/>
            <person name="Daghino S."/>
            <person name="Barry K.W."/>
            <person name="Cichocki N."/>
            <person name="Clum A."/>
            <person name="Dockter R.B."/>
            <person name="Hainaut M."/>
            <person name="Kuo R.C."/>
            <person name="LaButti K."/>
            <person name="Lindahl B.D."/>
            <person name="Lindquist E.A."/>
            <person name="Lipzen A."/>
            <person name="Khouja H.R."/>
            <person name="Magnuson J."/>
            <person name="Murat C."/>
            <person name="Ohm R.A."/>
            <person name="Singer S.W."/>
            <person name="Spatafora J.W."/>
            <person name="Wang M."/>
            <person name="Veneault-Fourrey C."/>
            <person name="Henrissat B."/>
            <person name="Grigoriev I.V."/>
            <person name="Martin F.M."/>
            <person name="Perotto S."/>
        </authorList>
    </citation>
    <scope>NUCLEOTIDE SEQUENCE [LARGE SCALE GENOMIC DNA]</scope>
    <source>
        <strain evidence="1 2">ATCC 22711</strain>
    </source>
</reference>
<accession>A0A2T3AQ15</accession>
<dbReference type="Proteomes" id="UP000241818">
    <property type="component" value="Unassembled WGS sequence"/>
</dbReference>
<dbReference type="RefSeq" id="XP_024716748.1">
    <property type="nucleotide sequence ID" value="XM_024861399.1"/>
</dbReference>
<dbReference type="Pfam" id="PF14223">
    <property type="entry name" value="Retrotran_gag_2"/>
    <property type="match status" value="1"/>
</dbReference>
<dbReference type="InParanoid" id="A0A2T3AQ15"/>
<dbReference type="EMBL" id="KZ679019">
    <property type="protein sequence ID" value="PSS07092.1"/>
    <property type="molecule type" value="Genomic_DNA"/>
</dbReference>
<dbReference type="GeneID" id="36569480"/>
<dbReference type="OrthoDB" id="3534924at2759"/>
<evidence type="ECO:0000313" key="1">
    <source>
        <dbReference type="EMBL" id="PSS07092.1"/>
    </source>
</evidence>
<sequence length="198" mass="22751">MASSISFKGDKLIGRSNYVEWLTNATLFFKINGFMPYIDGTETSPDKSLYFKANNEAYSPELAVKYHEKLSEYERNNKRALGAIKSIISIENTERFKDKTSAKDLFKAIKSTFGKSSLKLIGRYLDRILEANYNSFSSIDEYTSQIQSSSIYLKELNYELPKPFLAWLLFKGLPSSFDSFISRKYEELAKDIKNIDIS</sequence>
<protein>
    <submittedName>
        <fullName evidence="1">Uncharacterized protein</fullName>
    </submittedName>
</protein>
<proteinExistence type="predicted"/>
<name>A0A2T3AQ15_AMORE</name>
<evidence type="ECO:0000313" key="2">
    <source>
        <dbReference type="Proteomes" id="UP000241818"/>
    </source>
</evidence>
<dbReference type="AlphaFoldDB" id="A0A2T3AQ15"/>
<organism evidence="1 2">
    <name type="scientific">Amorphotheca resinae ATCC 22711</name>
    <dbReference type="NCBI Taxonomy" id="857342"/>
    <lineage>
        <taxon>Eukaryota</taxon>
        <taxon>Fungi</taxon>
        <taxon>Dikarya</taxon>
        <taxon>Ascomycota</taxon>
        <taxon>Pezizomycotina</taxon>
        <taxon>Leotiomycetes</taxon>
        <taxon>Helotiales</taxon>
        <taxon>Amorphothecaceae</taxon>
        <taxon>Amorphotheca</taxon>
    </lineage>
</organism>